<gene>
    <name evidence="1" type="ORF">N018_25675</name>
</gene>
<reference evidence="1 2" key="1">
    <citation type="submission" date="2013-12" db="EMBL/GenBank/DDBJ databases">
        <title>Interactions Between Genome Architecture and Virulence Genes in Pseudomonas syringae, strain CC1557 as a model.</title>
        <authorList>
            <person name="Baltrus D."/>
            <person name="Hockett K."/>
            <person name="Karlsrud E."/>
            <person name="Dougherty K."/>
            <person name="Nishimura M."/>
        </authorList>
    </citation>
    <scope>NUCLEOTIDE SEQUENCE [LARGE SCALE GENOMIC DNA]</scope>
    <source>
        <strain evidence="1 2">CC1557</strain>
    </source>
</reference>
<dbReference type="HOGENOM" id="CLU_2495541_0_0_6"/>
<proteinExistence type="predicted"/>
<dbReference type="InterPro" id="IPR016156">
    <property type="entry name" value="FAD/NAD-linked_Rdtase_dimer_sf"/>
</dbReference>
<sequence>MTPVYDAERHPLYVNAEQWHEHHPPSKAERAHEISPQVRKMIAEYCQAKKFSTLADDIGLICPRYPTRLEALRQAALRLIDQSIPM</sequence>
<name>W0MZ28_PSESX</name>
<dbReference type="EMBL" id="CP007014">
    <property type="protein sequence ID" value="AHG43697.1"/>
    <property type="molecule type" value="Genomic_DNA"/>
</dbReference>
<dbReference type="Gene3D" id="3.30.390.30">
    <property type="match status" value="1"/>
</dbReference>
<dbReference type="RefSeq" id="WP_025391058.1">
    <property type="nucleotide sequence ID" value="NZ_CP007014.1"/>
</dbReference>
<accession>W0MZ28</accession>
<dbReference type="STRING" id="1357279.N018_25675"/>
<dbReference type="SUPFAM" id="SSF55424">
    <property type="entry name" value="FAD/NAD-linked reductases, dimerisation (C-terminal) domain"/>
    <property type="match status" value="1"/>
</dbReference>
<dbReference type="AlphaFoldDB" id="W0MZ28"/>
<evidence type="ECO:0000313" key="1">
    <source>
        <dbReference type="EMBL" id="AHG43697.1"/>
    </source>
</evidence>
<evidence type="ECO:0000313" key="2">
    <source>
        <dbReference type="Proteomes" id="UP000019089"/>
    </source>
</evidence>
<dbReference type="Proteomes" id="UP000019089">
    <property type="component" value="Chromosome"/>
</dbReference>
<dbReference type="KEGG" id="psyr:N018_25675"/>
<protein>
    <submittedName>
        <fullName evidence="1">Uncharacterized protein</fullName>
    </submittedName>
</protein>
<organism evidence="1 2">
    <name type="scientific">Pseudomonas syringae CC1557</name>
    <dbReference type="NCBI Taxonomy" id="1357279"/>
    <lineage>
        <taxon>Bacteria</taxon>
        <taxon>Pseudomonadati</taxon>
        <taxon>Pseudomonadota</taxon>
        <taxon>Gammaproteobacteria</taxon>
        <taxon>Pseudomonadales</taxon>
        <taxon>Pseudomonadaceae</taxon>
        <taxon>Pseudomonas</taxon>
        <taxon>Pseudomonas syringae</taxon>
    </lineage>
</organism>